<name>A0AAW6U8S7_9MOLU</name>
<evidence type="ECO:0000313" key="4">
    <source>
        <dbReference type="Proteomes" id="UP001431532"/>
    </source>
</evidence>
<sequence>MNKLDLIRVGALLHNIEDSTSFNLVLKKLIDYTFATKNSSYLSVNQIIDYLSSDDGVCMSFSQTEILDCCNEFNTIYSANGNKDLENILISDNYLEEIKGKIDAIGLDIMIERFYTEILDKKKKKLYKLDKISEAIYLFLYNVLIESEIEYSKLFSIDLVEVGRIVRKVEYADIVNDFIQWEDEQKNNILYSLYGAGLEFSILSVKKDLVNLNAFKNKTLYLDTNVLFRLIGLNGEDLANRTEGFLKRFKKLGMIIKISTLTKKEFDDTIKQKIAFIVENMQHSNKYTINSFERLDRDNYSIFQYYLDWKKNKPGARITSLSTYINALLKKTISKFDINLEAKFDKSLISDEELNTQINSYKKLRYHNRKTEKLIENDIKNYCYMLALRKNIEIKDFSNVDYYLLTIDYELIHFDNNSKENFRVVFHPARLYSIILRFGGRITTTELMSFIRMLKVDIKTEERLSEITRLIINDHLNFYESDESLQQPYIDALIESQMLDQIDSADITEKRRMINEIFETVSKAKVIAAEKEIEEKDQKIDDLTNKLIKYEKRNLLLKKSGIVLIKLIISIAVFYALYKISYLFLDESVSVALSSAISLIGFIVFIFPKKNKNV</sequence>
<keyword evidence="1" id="KW-0175">Coiled coil</keyword>
<proteinExistence type="predicted"/>
<keyword evidence="2" id="KW-1133">Transmembrane helix</keyword>
<evidence type="ECO:0008006" key="5">
    <source>
        <dbReference type="Google" id="ProtNLM"/>
    </source>
</evidence>
<feature type="transmembrane region" description="Helical" evidence="2">
    <location>
        <begin position="589"/>
        <end position="607"/>
    </location>
</feature>
<protein>
    <recommendedName>
        <fullName evidence="5">PIN domain-containing protein</fullName>
    </recommendedName>
</protein>
<feature type="coiled-coil region" evidence="1">
    <location>
        <begin position="526"/>
        <end position="560"/>
    </location>
</feature>
<feature type="transmembrane region" description="Helical" evidence="2">
    <location>
        <begin position="556"/>
        <end position="577"/>
    </location>
</feature>
<evidence type="ECO:0000313" key="3">
    <source>
        <dbReference type="EMBL" id="MDI6452359.1"/>
    </source>
</evidence>
<evidence type="ECO:0000256" key="1">
    <source>
        <dbReference type="SAM" id="Coils"/>
    </source>
</evidence>
<gene>
    <name evidence="3" type="ORF">QJ521_02175</name>
</gene>
<dbReference type="RefSeq" id="WP_282838774.1">
    <property type="nucleotide sequence ID" value="NZ_JASCXW010000004.1"/>
</dbReference>
<dbReference type="AlphaFoldDB" id="A0AAW6U8S7"/>
<dbReference type="EMBL" id="JASCXW010000004">
    <property type="protein sequence ID" value="MDI6452359.1"/>
    <property type="molecule type" value="Genomic_DNA"/>
</dbReference>
<accession>A0AAW6U8S7</accession>
<reference evidence="3" key="1">
    <citation type="submission" date="2023-05" db="EMBL/GenBank/DDBJ databases">
        <title>Mariniplasma microaerophilum sp. nov., a novel anaerobic mollicute isolated from terrestrial mud volcano, Taman Peninsula, Russia.</title>
        <authorList>
            <person name="Khomyakova M.A."/>
            <person name="Merkel A.Y."/>
            <person name="Slobodkin A.I."/>
        </authorList>
    </citation>
    <scope>NUCLEOTIDE SEQUENCE</scope>
    <source>
        <strain evidence="3">M4Ah</strain>
    </source>
</reference>
<comment type="caution">
    <text evidence="3">The sequence shown here is derived from an EMBL/GenBank/DDBJ whole genome shotgun (WGS) entry which is preliminary data.</text>
</comment>
<keyword evidence="2" id="KW-0472">Membrane</keyword>
<keyword evidence="4" id="KW-1185">Reference proteome</keyword>
<keyword evidence="2" id="KW-0812">Transmembrane</keyword>
<evidence type="ECO:0000256" key="2">
    <source>
        <dbReference type="SAM" id="Phobius"/>
    </source>
</evidence>
<organism evidence="3 4">
    <name type="scientific">Peloplasma aerotolerans</name>
    <dbReference type="NCBI Taxonomy" id="3044389"/>
    <lineage>
        <taxon>Bacteria</taxon>
        <taxon>Bacillati</taxon>
        <taxon>Mycoplasmatota</taxon>
        <taxon>Mollicutes</taxon>
        <taxon>Acholeplasmatales</taxon>
        <taxon>Acholeplasmataceae</taxon>
        <taxon>Peloplasma</taxon>
    </lineage>
</organism>
<dbReference type="Proteomes" id="UP001431532">
    <property type="component" value="Unassembled WGS sequence"/>
</dbReference>